<protein>
    <submittedName>
        <fullName evidence="1">Gp45</fullName>
    </submittedName>
</protein>
<organism evidence="1 2">
    <name type="scientific">Streptomyces phage phiC31</name>
    <name type="common">Bacteriophage phi-C31</name>
    <dbReference type="NCBI Taxonomy" id="10719"/>
    <lineage>
        <taxon>Viruses</taxon>
        <taxon>Duplodnaviria</taxon>
        <taxon>Heunggongvirae</taxon>
        <taxon>Uroviricota</taxon>
        <taxon>Caudoviricetes</taxon>
        <taxon>Colingsworthviridae</taxon>
        <taxon>Lomovskayavirus</taxon>
    </lineage>
</organism>
<dbReference type="RefSeq" id="NP_047936.1">
    <property type="nucleotide sequence ID" value="NC_001978.3"/>
</dbReference>
<dbReference type="KEGG" id="vg:2715857"/>
<accession>Q9ZXA3</accession>
<dbReference type="OrthoDB" id="7284at10239"/>
<gene>
    <name evidence="1" type="primary">45</name>
</gene>
<reference evidence="1 2" key="2">
    <citation type="journal article" date="1999" name="Proc. Natl. Acad. Sci. U.S.A.">
        <title>Evolutionary relationships among diverse bacteriophages and prophages: all the world's a phage.</title>
        <authorList>
            <person name="Hendrix R.W."/>
            <person name="Smith M.C.M."/>
            <person name="Burns N."/>
            <person name="Ford M.E."/>
            <person name="Hatfull G.F."/>
        </authorList>
    </citation>
    <scope>NUCLEOTIDE SEQUENCE [LARGE SCALE GENOMIC DNA]</scope>
    <source>
        <strain evidence="1 2">Norwich stock</strain>
    </source>
</reference>
<reference evidence="1 2" key="1">
    <citation type="journal article" date="1999" name="Nucleic Acids Res.">
        <title>The complete genome sequence of the Streptomyces temperate phage straight phiC31: evolutionary relationships to other viruses.</title>
        <authorList>
            <person name="Smith M.C.M."/>
            <person name="Burns N."/>
            <person name="Wilson R.N."/>
            <person name="Gregory M.A."/>
        </authorList>
    </citation>
    <scope>NUCLEOTIDE SEQUENCE</scope>
    <source>
        <strain evidence="1 2">Norwich stock</strain>
    </source>
</reference>
<organismHost>
    <name type="scientific">Streptomyces coelicolor</name>
    <dbReference type="NCBI Taxonomy" id="1902"/>
</organismHost>
<evidence type="ECO:0000313" key="2">
    <source>
        <dbReference type="Proteomes" id="UP000002124"/>
    </source>
</evidence>
<name>Q9ZXA3_BPPHC</name>
<sequence length="328" mass="34331">MSSFAWFQDGVGYGASQLADWQVIATARGGFRHVFKTTSEFLSNSNQTARTVAVGSGTVLIGGTAGGGTWAWSSGETVAIPAASNTNPRKDLIVARLTTSAADGFNGLAIEVVQGTPAASPTVPTRPDNAAAIAIVDVPKASTTFTLTVCRTSGQYTDQAAYGNGSLCIDWAAVLPSPSAFPVGFTLYDSGTNQTWVRLDSGDWFTKDPGPWKKCTPQNVQAKDGTNVTVTGDLYVRESSLGWELSGQLNFSPSKDLEVLVYVATLPTGITRPTQNTYGASGQTYGSTSAGGVGRIALMSSGSIEYGCDGVIANLYVNEQFSKSPWNS</sequence>
<dbReference type="EMBL" id="AJ006589">
    <property type="protein sequence ID" value="CAA07115.1"/>
    <property type="molecule type" value="Genomic_DNA"/>
</dbReference>
<evidence type="ECO:0000313" key="1">
    <source>
        <dbReference type="EMBL" id="CAA07115.1"/>
    </source>
</evidence>
<proteinExistence type="predicted"/>
<keyword evidence="2" id="KW-1185">Reference proteome</keyword>
<dbReference type="GeneID" id="2715857"/>
<dbReference type="Proteomes" id="UP000002124">
    <property type="component" value="Segment"/>
</dbReference>